<name>A0A2B5H030_9BACI</name>
<evidence type="ECO:0000313" key="2">
    <source>
        <dbReference type="Proteomes" id="UP000219775"/>
    </source>
</evidence>
<proteinExistence type="predicted"/>
<evidence type="ECO:0008006" key="3">
    <source>
        <dbReference type="Google" id="ProtNLM"/>
    </source>
</evidence>
<dbReference type="EMBL" id="NUDP01000044">
    <property type="protein sequence ID" value="PEM69011.1"/>
    <property type="molecule type" value="Genomic_DNA"/>
</dbReference>
<protein>
    <recommendedName>
        <fullName evidence="3">DUF4064 domain-containing protein</fullName>
    </recommendedName>
</protein>
<dbReference type="AlphaFoldDB" id="A0A2B5H030"/>
<organism evidence="1 2">
    <name type="scientific">Bacillus pseudomycoides</name>
    <dbReference type="NCBI Taxonomy" id="64104"/>
    <lineage>
        <taxon>Bacteria</taxon>
        <taxon>Bacillati</taxon>
        <taxon>Bacillota</taxon>
        <taxon>Bacilli</taxon>
        <taxon>Bacillales</taxon>
        <taxon>Bacillaceae</taxon>
        <taxon>Bacillus</taxon>
        <taxon>Bacillus cereus group</taxon>
    </lineage>
</organism>
<dbReference type="RefSeq" id="WP_097969987.1">
    <property type="nucleotide sequence ID" value="NZ_NUDP01000044.1"/>
</dbReference>
<evidence type="ECO:0000313" key="1">
    <source>
        <dbReference type="EMBL" id="PEM69011.1"/>
    </source>
</evidence>
<sequence>MKRRKVEFIIGRIGSIIGTFMGGMKLIVYGFVMAIHKAITWPLIIPFLIFILQIGAIVLSCRVNKMNHKLYGELMIGVGVIILVGSVLSLYIPAILYIVSGGVALRKLKEIVFIAI</sequence>
<comment type="caution">
    <text evidence="1">The sequence shown here is derived from an EMBL/GenBank/DDBJ whole genome shotgun (WGS) entry which is preliminary data.</text>
</comment>
<gene>
    <name evidence="1" type="ORF">CN613_13145</name>
</gene>
<dbReference type="Proteomes" id="UP000219775">
    <property type="component" value="Unassembled WGS sequence"/>
</dbReference>
<accession>A0A2B5H030</accession>
<reference evidence="1 2" key="1">
    <citation type="submission" date="2017-09" db="EMBL/GenBank/DDBJ databases">
        <title>Large-scale bioinformatics analysis of Bacillus genomes uncovers conserved roles of natural products in bacterial physiology.</title>
        <authorList>
            <consortium name="Agbiome Team Llc"/>
            <person name="Bleich R.M."/>
            <person name="Grubbs K.J."/>
            <person name="Santa Maria K.C."/>
            <person name="Allen S.E."/>
            <person name="Farag S."/>
            <person name="Shank E.A."/>
            <person name="Bowers A."/>
        </authorList>
    </citation>
    <scope>NUCLEOTIDE SEQUENCE [LARGE SCALE GENOMIC DNA]</scope>
    <source>
        <strain evidence="1 2">AFS009893</strain>
    </source>
</reference>